<dbReference type="EMBL" id="CALNXI010001164">
    <property type="protein sequence ID" value="CAH3158210.1"/>
    <property type="molecule type" value="Genomic_DNA"/>
</dbReference>
<dbReference type="InterPro" id="IPR032157">
    <property type="entry name" value="PAC4"/>
</dbReference>
<dbReference type="Proteomes" id="UP001159427">
    <property type="component" value="Unassembled WGS sequence"/>
</dbReference>
<dbReference type="PANTHER" id="PTHR33559">
    <property type="entry name" value="PROTEASOME ASSEMBLY CHAPERONE 4"/>
    <property type="match status" value="1"/>
</dbReference>
<evidence type="ECO:0000313" key="1">
    <source>
        <dbReference type="EMBL" id="CAH3158210.1"/>
    </source>
</evidence>
<proteinExistence type="predicted"/>
<dbReference type="Pfam" id="PF16093">
    <property type="entry name" value="PAC4"/>
    <property type="match status" value="1"/>
</dbReference>
<name>A0ABN8Q6L5_9CNID</name>
<gene>
    <name evidence="1" type="ORF">PEVE_00002794</name>
</gene>
<accession>A0ABN8Q6L5</accession>
<reference evidence="1 2" key="1">
    <citation type="submission" date="2022-05" db="EMBL/GenBank/DDBJ databases">
        <authorList>
            <consortium name="Genoscope - CEA"/>
            <person name="William W."/>
        </authorList>
    </citation>
    <scope>NUCLEOTIDE SEQUENCE [LARGE SCALE GENOMIC DNA]</scope>
</reference>
<protein>
    <recommendedName>
        <fullName evidence="3">Proteasome assembly chaperone 4</fullName>
    </recommendedName>
</protein>
<comment type="caution">
    <text evidence="1">The sequence shown here is derived from an EMBL/GenBank/DDBJ whole genome shotgun (WGS) entry which is preliminary data.</text>
</comment>
<evidence type="ECO:0000313" key="2">
    <source>
        <dbReference type="Proteomes" id="UP001159427"/>
    </source>
</evidence>
<evidence type="ECO:0008006" key="3">
    <source>
        <dbReference type="Google" id="ProtNLM"/>
    </source>
</evidence>
<organism evidence="1 2">
    <name type="scientific">Porites evermanni</name>
    <dbReference type="NCBI Taxonomy" id="104178"/>
    <lineage>
        <taxon>Eukaryota</taxon>
        <taxon>Metazoa</taxon>
        <taxon>Cnidaria</taxon>
        <taxon>Anthozoa</taxon>
        <taxon>Hexacorallia</taxon>
        <taxon>Scleractinia</taxon>
        <taxon>Fungiina</taxon>
        <taxon>Poritidae</taxon>
        <taxon>Porites</taxon>
    </lineage>
</organism>
<keyword evidence="2" id="KW-1185">Reference proteome</keyword>
<dbReference type="PANTHER" id="PTHR33559:SF1">
    <property type="entry name" value="PROTEASOME ASSEMBLY CHAPERONE 4"/>
    <property type="match status" value="1"/>
</dbReference>
<sequence length="140" mass="15948">MADELQLNGETTCTRNSTLPEEFVPAECKFKMHTFSEMILDQKVHFQILKMTDSLYFWIGNSLEMDSLAVAMCTKFDSVPSVVNLMGIKADLSSSTLAQRLAKKTKKQCFVSYNIPTENMLLGLVEQRINKEINDKPQQF</sequence>